<sequence length="119" mass="13870">MLMLMLMLLQARQLQPLSPRSRINGLTTHQHPEFKSCAPPSSKDPRGFQQVLIQRTSLSRSIKSNPAWLAVNQTCRNWRYIKLRPEKRPKCDWIIKKKKCYGASEWSVASVVQHVHIYT</sequence>
<name>A0A6G1KPN5_9PLEO</name>
<evidence type="ECO:0000313" key="2">
    <source>
        <dbReference type="EMBL" id="KAF2714351.1"/>
    </source>
</evidence>
<organism evidence="2 3">
    <name type="scientific">Pleomassaria siparia CBS 279.74</name>
    <dbReference type="NCBI Taxonomy" id="1314801"/>
    <lineage>
        <taxon>Eukaryota</taxon>
        <taxon>Fungi</taxon>
        <taxon>Dikarya</taxon>
        <taxon>Ascomycota</taxon>
        <taxon>Pezizomycotina</taxon>
        <taxon>Dothideomycetes</taxon>
        <taxon>Pleosporomycetidae</taxon>
        <taxon>Pleosporales</taxon>
        <taxon>Pleomassariaceae</taxon>
        <taxon>Pleomassaria</taxon>
    </lineage>
</organism>
<protein>
    <recommendedName>
        <fullName evidence="4">Secreted protein</fullName>
    </recommendedName>
</protein>
<reference evidence="2" key="1">
    <citation type="journal article" date="2020" name="Stud. Mycol.">
        <title>101 Dothideomycetes genomes: a test case for predicting lifestyles and emergence of pathogens.</title>
        <authorList>
            <person name="Haridas S."/>
            <person name="Albert R."/>
            <person name="Binder M."/>
            <person name="Bloem J."/>
            <person name="Labutti K."/>
            <person name="Salamov A."/>
            <person name="Andreopoulos B."/>
            <person name="Baker S."/>
            <person name="Barry K."/>
            <person name="Bills G."/>
            <person name="Bluhm B."/>
            <person name="Cannon C."/>
            <person name="Castanera R."/>
            <person name="Culley D."/>
            <person name="Daum C."/>
            <person name="Ezra D."/>
            <person name="Gonzalez J."/>
            <person name="Henrissat B."/>
            <person name="Kuo A."/>
            <person name="Liang C."/>
            <person name="Lipzen A."/>
            <person name="Lutzoni F."/>
            <person name="Magnuson J."/>
            <person name="Mondo S."/>
            <person name="Nolan M."/>
            <person name="Ohm R."/>
            <person name="Pangilinan J."/>
            <person name="Park H.-J."/>
            <person name="Ramirez L."/>
            <person name="Alfaro M."/>
            <person name="Sun H."/>
            <person name="Tritt A."/>
            <person name="Yoshinaga Y."/>
            <person name="Zwiers L.-H."/>
            <person name="Turgeon B."/>
            <person name="Goodwin S."/>
            <person name="Spatafora J."/>
            <person name="Crous P."/>
            <person name="Grigoriev I."/>
        </authorList>
    </citation>
    <scope>NUCLEOTIDE SEQUENCE</scope>
    <source>
        <strain evidence="2">CBS 279.74</strain>
    </source>
</reference>
<dbReference type="Proteomes" id="UP000799428">
    <property type="component" value="Unassembled WGS sequence"/>
</dbReference>
<feature type="signal peptide" evidence="1">
    <location>
        <begin position="1"/>
        <end position="16"/>
    </location>
</feature>
<keyword evidence="1" id="KW-0732">Signal</keyword>
<evidence type="ECO:0000256" key="1">
    <source>
        <dbReference type="SAM" id="SignalP"/>
    </source>
</evidence>
<feature type="chain" id="PRO_5026022261" description="Secreted protein" evidence="1">
    <location>
        <begin position="17"/>
        <end position="119"/>
    </location>
</feature>
<dbReference type="AlphaFoldDB" id="A0A6G1KPN5"/>
<accession>A0A6G1KPN5</accession>
<keyword evidence="3" id="KW-1185">Reference proteome</keyword>
<dbReference type="EMBL" id="MU005764">
    <property type="protein sequence ID" value="KAF2714351.1"/>
    <property type="molecule type" value="Genomic_DNA"/>
</dbReference>
<gene>
    <name evidence="2" type="ORF">K504DRAFT_1402</name>
</gene>
<evidence type="ECO:0008006" key="4">
    <source>
        <dbReference type="Google" id="ProtNLM"/>
    </source>
</evidence>
<evidence type="ECO:0000313" key="3">
    <source>
        <dbReference type="Proteomes" id="UP000799428"/>
    </source>
</evidence>
<proteinExistence type="predicted"/>